<reference evidence="4" key="1">
    <citation type="submission" date="2022-06" db="EMBL/GenBank/DDBJ databases">
        <title>Draft genome sequence of Streptomyces sp. RB6PN25 isolated from peat swamp forest in Thailand.</title>
        <authorList>
            <person name="Duangmal K."/>
            <person name="Klaysubun C."/>
        </authorList>
    </citation>
    <scope>NUCLEOTIDE SEQUENCE</scope>
    <source>
        <strain evidence="4">RB6PN25</strain>
    </source>
</reference>
<dbReference type="SUPFAM" id="SSF47336">
    <property type="entry name" value="ACP-like"/>
    <property type="match status" value="1"/>
</dbReference>
<dbReference type="Pfam" id="PF00550">
    <property type="entry name" value="PP-binding"/>
    <property type="match status" value="1"/>
</dbReference>
<keyword evidence="1" id="KW-0596">Phosphopantetheine</keyword>
<comment type="caution">
    <text evidence="4">The sequence shown here is derived from an EMBL/GenBank/DDBJ whole genome shotgun (WGS) entry which is preliminary data.</text>
</comment>
<keyword evidence="2" id="KW-0597">Phosphoprotein</keyword>
<feature type="domain" description="Carrier" evidence="3">
    <location>
        <begin position="1"/>
        <end position="74"/>
    </location>
</feature>
<evidence type="ECO:0000313" key="4">
    <source>
        <dbReference type="EMBL" id="MCQ4083497.1"/>
    </source>
</evidence>
<gene>
    <name evidence="4" type="ORF">NGB36_23600</name>
</gene>
<dbReference type="PROSITE" id="PS50075">
    <property type="entry name" value="CARRIER"/>
    <property type="match status" value="1"/>
</dbReference>
<organism evidence="4 5">
    <name type="scientific">Streptomyces humicola</name>
    <dbReference type="NCBI Taxonomy" id="2953240"/>
    <lineage>
        <taxon>Bacteria</taxon>
        <taxon>Bacillati</taxon>
        <taxon>Actinomycetota</taxon>
        <taxon>Actinomycetes</taxon>
        <taxon>Kitasatosporales</taxon>
        <taxon>Streptomycetaceae</taxon>
        <taxon>Streptomyces</taxon>
    </lineage>
</organism>
<dbReference type="SMART" id="SM00823">
    <property type="entry name" value="PKS_PP"/>
    <property type="match status" value="1"/>
</dbReference>
<dbReference type="InterPro" id="IPR020806">
    <property type="entry name" value="PKS_PP-bd"/>
</dbReference>
<evidence type="ECO:0000313" key="5">
    <source>
        <dbReference type="Proteomes" id="UP001057702"/>
    </source>
</evidence>
<protein>
    <submittedName>
        <fullName evidence="4">Phosphopantetheine-binding protein</fullName>
    </submittedName>
</protein>
<dbReference type="InterPro" id="IPR009081">
    <property type="entry name" value="PP-bd_ACP"/>
</dbReference>
<dbReference type="RefSeq" id="WP_255922455.1">
    <property type="nucleotide sequence ID" value="NZ_JANFNG010000022.1"/>
</dbReference>
<dbReference type="Gene3D" id="1.10.1200.10">
    <property type="entry name" value="ACP-like"/>
    <property type="match status" value="1"/>
</dbReference>
<keyword evidence="5" id="KW-1185">Reference proteome</keyword>
<dbReference type="PANTHER" id="PTHR45527">
    <property type="entry name" value="NONRIBOSOMAL PEPTIDE SYNTHETASE"/>
    <property type="match status" value="1"/>
</dbReference>
<proteinExistence type="predicted"/>
<dbReference type="InterPro" id="IPR036736">
    <property type="entry name" value="ACP-like_sf"/>
</dbReference>
<evidence type="ECO:0000259" key="3">
    <source>
        <dbReference type="PROSITE" id="PS50075"/>
    </source>
</evidence>
<evidence type="ECO:0000256" key="1">
    <source>
        <dbReference type="ARBA" id="ARBA00022450"/>
    </source>
</evidence>
<name>A0ABT1Q421_9ACTN</name>
<dbReference type="PANTHER" id="PTHR45527:SF1">
    <property type="entry name" value="FATTY ACID SYNTHASE"/>
    <property type="match status" value="1"/>
</dbReference>
<evidence type="ECO:0000256" key="2">
    <source>
        <dbReference type="ARBA" id="ARBA00022553"/>
    </source>
</evidence>
<dbReference type="Proteomes" id="UP001057702">
    <property type="component" value="Unassembled WGS sequence"/>
</dbReference>
<dbReference type="EMBL" id="JANFNG010000022">
    <property type="protein sequence ID" value="MCQ4083497.1"/>
    <property type="molecule type" value="Genomic_DNA"/>
</dbReference>
<accession>A0ABT1Q421</accession>
<sequence>MHDAQTKLAALWADLLNCEEVTGDTDFFDCGGTSITAVHLAARIQETFGVSVDAIEVVVEKEFGKLARLLDSRLAAAAS</sequence>